<gene>
    <name evidence="2" type="ORF">K1Y72_26035</name>
</gene>
<feature type="domain" description="NmrA-like" evidence="1">
    <location>
        <begin position="2"/>
        <end position="224"/>
    </location>
</feature>
<dbReference type="InterPro" id="IPR051604">
    <property type="entry name" value="Ergot_Alk_Oxidoreductase"/>
</dbReference>
<dbReference type="EMBL" id="JAIBOA010000019">
    <property type="protein sequence ID" value="MBW8485865.1"/>
    <property type="molecule type" value="Genomic_DNA"/>
</dbReference>
<sequence length="294" mass="32513">MIVVTGPTGNVGAEIVRLLAGEAAPGPYRVAAHDPGRIAREYGEDVPAVAFDYDDRATWPAVLDGVRTLFLLFPLPHPRTVKTRMIPFIDAAVAAGCEHIVYITVPGADRLRFVPHYAVERHIEATGVGHTFLRCGYFSQNLCRAISTHGVDIMDHGEIFIPAGRGRTTFLDARDAAAVALDLLTGPALEGGAAHTLTGPRRLDFDEAAAVLADVLGRPVRYARPSYPRFWRRLRSRGVTRDTLLFMTIVYTLTRTGRNEPLTGELAALLGRDPTPFEQWARDYKDRFEHRAWT</sequence>
<dbReference type="InterPro" id="IPR008030">
    <property type="entry name" value="NmrA-like"/>
</dbReference>
<reference evidence="2 3" key="1">
    <citation type="submission" date="2021-07" db="EMBL/GenBank/DDBJ databases">
        <title>Actinomadura sp. PM05-2 isolated from lichen.</title>
        <authorList>
            <person name="Somphong A."/>
            <person name="Phongsopitanun W."/>
            <person name="Tanasupawat S."/>
            <person name="Peongsungnone V."/>
        </authorList>
    </citation>
    <scope>NUCLEOTIDE SEQUENCE [LARGE SCALE GENOMIC DNA]</scope>
    <source>
        <strain evidence="2 3">PM05-2</strain>
    </source>
</reference>
<dbReference type="Pfam" id="PF05368">
    <property type="entry name" value="NmrA"/>
    <property type="match status" value="1"/>
</dbReference>
<dbReference type="PANTHER" id="PTHR43162:SF1">
    <property type="entry name" value="PRESTALK A DIFFERENTIATION PROTEIN A"/>
    <property type="match status" value="1"/>
</dbReference>
<dbReference type="Gene3D" id="3.90.25.10">
    <property type="entry name" value="UDP-galactose 4-epimerase, domain 1"/>
    <property type="match status" value="1"/>
</dbReference>
<dbReference type="Gene3D" id="3.40.50.720">
    <property type="entry name" value="NAD(P)-binding Rossmann-like Domain"/>
    <property type="match status" value="1"/>
</dbReference>
<evidence type="ECO:0000313" key="3">
    <source>
        <dbReference type="Proteomes" id="UP000774570"/>
    </source>
</evidence>
<evidence type="ECO:0000313" key="2">
    <source>
        <dbReference type="EMBL" id="MBW8485865.1"/>
    </source>
</evidence>
<organism evidence="2 3">
    <name type="scientific">Actinomadura parmotrematis</name>
    <dbReference type="NCBI Taxonomy" id="2864039"/>
    <lineage>
        <taxon>Bacteria</taxon>
        <taxon>Bacillati</taxon>
        <taxon>Actinomycetota</taxon>
        <taxon>Actinomycetes</taxon>
        <taxon>Streptosporangiales</taxon>
        <taxon>Thermomonosporaceae</taxon>
        <taxon>Actinomadura</taxon>
    </lineage>
</organism>
<comment type="caution">
    <text evidence="2">The sequence shown here is derived from an EMBL/GenBank/DDBJ whole genome shotgun (WGS) entry which is preliminary data.</text>
</comment>
<accession>A0ABS7G0Y0</accession>
<dbReference type="Proteomes" id="UP000774570">
    <property type="component" value="Unassembled WGS sequence"/>
</dbReference>
<dbReference type="PANTHER" id="PTHR43162">
    <property type="match status" value="1"/>
</dbReference>
<evidence type="ECO:0000259" key="1">
    <source>
        <dbReference type="Pfam" id="PF05368"/>
    </source>
</evidence>
<dbReference type="InterPro" id="IPR036291">
    <property type="entry name" value="NAD(P)-bd_dom_sf"/>
</dbReference>
<dbReference type="RefSeq" id="WP_220169107.1">
    <property type="nucleotide sequence ID" value="NZ_JAIBOA010000019.1"/>
</dbReference>
<protein>
    <submittedName>
        <fullName evidence="2">NmrA family NAD(P)-binding protein</fullName>
    </submittedName>
</protein>
<name>A0ABS7G0Y0_9ACTN</name>
<proteinExistence type="predicted"/>
<keyword evidence="3" id="KW-1185">Reference proteome</keyword>
<dbReference type="SUPFAM" id="SSF51735">
    <property type="entry name" value="NAD(P)-binding Rossmann-fold domains"/>
    <property type="match status" value="1"/>
</dbReference>